<dbReference type="Gene3D" id="3.30.70.2050">
    <property type="match status" value="1"/>
</dbReference>
<evidence type="ECO:0000313" key="1">
    <source>
        <dbReference type="EMBL" id="QGX93699.1"/>
    </source>
</evidence>
<organism evidence="1 2">
    <name type="scientific">Haloplanus rallus</name>
    <dbReference type="NCBI Taxonomy" id="1816183"/>
    <lineage>
        <taxon>Archaea</taxon>
        <taxon>Methanobacteriati</taxon>
        <taxon>Methanobacteriota</taxon>
        <taxon>Stenosarchaea group</taxon>
        <taxon>Halobacteria</taxon>
        <taxon>Halobacteriales</taxon>
        <taxon>Haloferacaceae</taxon>
        <taxon>Haloplanus</taxon>
    </lineage>
</organism>
<dbReference type="PANTHER" id="PTHR41247:SF1">
    <property type="entry name" value="HTH-TYPE TRANSCRIPTIONAL REPRESSOR YCNK"/>
    <property type="match status" value="1"/>
</dbReference>
<dbReference type="InterPro" id="IPR008719">
    <property type="entry name" value="N2O_reductase_NosL"/>
</dbReference>
<sequence>MSDVADRVHSKHCSIGADVSLPSIATGTASIFRVPRARSFDVYTKIAKPTCHLSRNVSGPTPTDSSRRQFVLGTVTIAATGLAGCLGSSDRPEPVALTERMSCDQCGMVITQQPGPSGQTYYQDNSPEGHDPPARFCSTVCAYRHRFATGNRGWTPQVTYLTDYATVDYSVREEGGARVISAHLAAENFAVTEALEVVIGSGIEGAMGPAIVPFGTTSAAEEFVSTYGGEIIAAEDISSELVAQQ</sequence>
<dbReference type="EMBL" id="CP034345">
    <property type="protein sequence ID" value="QGX93699.1"/>
    <property type="molecule type" value="Genomic_DNA"/>
</dbReference>
<proteinExistence type="predicted"/>
<accession>A0A6B9FCY8</accession>
<reference evidence="1 2" key="1">
    <citation type="submission" date="2018-12" db="EMBL/GenBank/DDBJ databases">
        <title>Complete genome sequence of Haloplanus rallus MBLA0036.</title>
        <authorList>
            <person name="Nam Y.-d."/>
            <person name="Kang J."/>
            <person name="Chung W.-H."/>
            <person name="Park Y.S."/>
        </authorList>
    </citation>
    <scope>NUCLEOTIDE SEQUENCE [LARGE SCALE GENOMIC DNA]</scope>
    <source>
        <strain evidence="1 2">MBLA0036</strain>
    </source>
</reference>
<protein>
    <submittedName>
        <fullName evidence="1">Nitrous oxide reductase accessory protein NosL</fullName>
    </submittedName>
</protein>
<keyword evidence="2" id="KW-1185">Reference proteome</keyword>
<dbReference type="SUPFAM" id="SSF160387">
    <property type="entry name" value="NosL/MerB-like"/>
    <property type="match status" value="1"/>
</dbReference>
<dbReference type="KEGG" id="hra:EI982_02250"/>
<dbReference type="AlphaFoldDB" id="A0A6B9FCY8"/>
<dbReference type="Proteomes" id="UP000428325">
    <property type="component" value="Chromosome"/>
</dbReference>
<dbReference type="PANTHER" id="PTHR41247">
    <property type="entry name" value="HTH-TYPE TRANSCRIPTIONAL REPRESSOR YCNK"/>
    <property type="match status" value="1"/>
</dbReference>
<name>A0A6B9FCY8_9EURY</name>
<evidence type="ECO:0000313" key="2">
    <source>
        <dbReference type="Proteomes" id="UP000428325"/>
    </source>
</evidence>
<dbReference type="Pfam" id="PF05573">
    <property type="entry name" value="NosL"/>
    <property type="match status" value="1"/>
</dbReference>
<gene>
    <name evidence="1" type="ORF">EI982_02250</name>
</gene>